<reference evidence="1" key="1">
    <citation type="submission" date="2020-09" db="EMBL/GenBank/DDBJ databases">
        <authorList>
            <person name="Kim M.K."/>
        </authorList>
    </citation>
    <scope>NUCLEOTIDE SEQUENCE</scope>
    <source>
        <strain evidence="1">BT704</strain>
    </source>
</reference>
<name>A0A927GCH0_9BACT</name>
<proteinExistence type="predicted"/>
<organism evidence="1 2">
    <name type="scientific">Spirosoma validum</name>
    <dbReference type="NCBI Taxonomy" id="2771355"/>
    <lineage>
        <taxon>Bacteria</taxon>
        <taxon>Pseudomonadati</taxon>
        <taxon>Bacteroidota</taxon>
        <taxon>Cytophagia</taxon>
        <taxon>Cytophagales</taxon>
        <taxon>Cytophagaceae</taxon>
        <taxon>Spirosoma</taxon>
    </lineage>
</organism>
<keyword evidence="2" id="KW-1185">Reference proteome</keyword>
<dbReference type="Proteomes" id="UP000653797">
    <property type="component" value="Unassembled WGS sequence"/>
</dbReference>
<dbReference type="RefSeq" id="WP_191038150.1">
    <property type="nucleotide sequence ID" value="NZ_JACXAA010000002.1"/>
</dbReference>
<accession>A0A927GCH0</accession>
<evidence type="ECO:0000313" key="2">
    <source>
        <dbReference type="Proteomes" id="UP000653797"/>
    </source>
</evidence>
<gene>
    <name evidence="1" type="ORF">IC230_06425</name>
</gene>
<sequence length="240" mass="26083">MPTLASSSVSQLYTIPASDWTLINKRVGVILEAQPAQAFITQYLNAYPALLRSSLLWQQTTFNSLVDLSHQLANYADKAIVNFCSLNEQVKAVSKGDGVVTDELKQLTKSLLQQLAADTTPMASSYKLVSTQVLNFLNDNVAVDSQIAAHKDQLGNLWAPIGEQITLLENAAGLVVGEWQAITADLTNTLASPIDVTMAFLASLNIEAALVCWRSIQAEASAFPSMVAGQQQYWTNPTFF</sequence>
<dbReference type="AlphaFoldDB" id="A0A927GCH0"/>
<protein>
    <submittedName>
        <fullName evidence="1">Uncharacterized protein</fullName>
    </submittedName>
</protein>
<comment type="caution">
    <text evidence="1">The sequence shown here is derived from an EMBL/GenBank/DDBJ whole genome shotgun (WGS) entry which is preliminary data.</text>
</comment>
<dbReference type="EMBL" id="JACXAA010000002">
    <property type="protein sequence ID" value="MBD2752515.1"/>
    <property type="molecule type" value="Genomic_DNA"/>
</dbReference>
<evidence type="ECO:0000313" key="1">
    <source>
        <dbReference type="EMBL" id="MBD2752515.1"/>
    </source>
</evidence>